<protein>
    <submittedName>
        <fullName evidence="1">Uncharacterized protein</fullName>
    </submittedName>
</protein>
<sequence length="71" mass="7725">MTDARSASPLREFAVDSVPLSVDTELDMARKVLAETDPENIHDHDAMIRSAVSLSMRLRTLTAAVEAGEGR</sequence>
<dbReference type="EMBL" id="CP045643">
    <property type="protein sequence ID" value="QFZ75079.1"/>
    <property type="molecule type" value="Genomic_DNA"/>
</dbReference>
<dbReference type="KEGG" id="sfy:GFH48_19010"/>
<gene>
    <name evidence="1" type="ORF">GFH48_19010</name>
</gene>
<dbReference type="RefSeq" id="WP_153289355.1">
    <property type="nucleotide sequence ID" value="NZ_CP045643.1"/>
</dbReference>
<proteinExistence type="predicted"/>
<dbReference type="AlphaFoldDB" id="A0A5Q0LEZ2"/>
<reference evidence="1 2" key="1">
    <citation type="submission" date="2019-10" db="EMBL/GenBank/DDBJ databases">
        <title>A novel species.</title>
        <authorList>
            <person name="Gao J."/>
        </authorList>
    </citation>
    <scope>NUCLEOTIDE SEQUENCE [LARGE SCALE GENOMIC DNA]</scope>
    <source>
        <strain evidence="1 2">QMT-28</strain>
    </source>
</reference>
<organism evidence="1 2">
    <name type="scientific">Streptomyces fagopyri</name>
    <dbReference type="NCBI Taxonomy" id="2662397"/>
    <lineage>
        <taxon>Bacteria</taxon>
        <taxon>Bacillati</taxon>
        <taxon>Actinomycetota</taxon>
        <taxon>Actinomycetes</taxon>
        <taxon>Kitasatosporales</taxon>
        <taxon>Streptomycetaceae</taxon>
        <taxon>Streptomyces</taxon>
    </lineage>
</organism>
<accession>A0A5Q0LEZ2</accession>
<dbReference type="Proteomes" id="UP000326179">
    <property type="component" value="Chromosome"/>
</dbReference>
<keyword evidence="2" id="KW-1185">Reference proteome</keyword>
<name>A0A5Q0LEZ2_9ACTN</name>
<evidence type="ECO:0000313" key="1">
    <source>
        <dbReference type="EMBL" id="QFZ75079.1"/>
    </source>
</evidence>
<evidence type="ECO:0000313" key="2">
    <source>
        <dbReference type="Proteomes" id="UP000326179"/>
    </source>
</evidence>